<feature type="compositionally biased region" description="Pro residues" evidence="1">
    <location>
        <begin position="261"/>
        <end position="273"/>
    </location>
</feature>
<feature type="region of interest" description="Disordered" evidence="1">
    <location>
        <begin position="122"/>
        <end position="273"/>
    </location>
</feature>
<feature type="transmembrane region" description="Helical" evidence="2">
    <location>
        <begin position="33"/>
        <end position="53"/>
    </location>
</feature>
<protein>
    <submittedName>
        <fullName evidence="3">Ycf66 family protein</fullName>
    </submittedName>
</protein>
<evidence type="ECO:0000256" key="1">
    <source>
        <dbReference type="SAM" id="MobiDB-lite"/>
    </source>
</evidence>
<dbReference type="Pfam" id="PF07444">
    <property type="entry name" value="Ycf66_N"/>
    <property type="match status" value="1"/>
</dbReference>
<comment type="caution">
    <text evidence="3">The sequence shown here is derived from an EMBL/GenBank/DDBJ whole genome shotgun (WGS) entry which is preliminary data.</text>
</comment>
<evidence type="ECO:0000313" key="3">
    <source>
        <dbReference type="EMBL" id="MBE9190318.1"/>
    </source>
</evidence>
<feature type="compositionally biased region" description="Polar residues" evidence="1">
    <location>
        <begin position="133"/>
        <end position="158"/>
    </location>
</feature>
<gene>
    <name evidence="3" type="ORF">IQ230_08080</name>
</gene>
<organism evidence="3 4">
    <name type="scientific">Gloeocapsopsis crepidinum LEGE 06123</name>
    <dbReference type="NCBI Taxonomy" id="588587"/>
    <lineage>
        <taxon>Bacteria</taxon>
        <taxon>Bacillati</taxon>
        <taxon>Cyanobacteriota</taxon>
        <taxon>Cyanophyceae</taxon>
        <taxon>Oscillatoriophycideae</taxon>
        <taxon>Chroococcales</taxon>
        <taxon>Chroococcaceae</taxon>
        <taxon>Gloeocapsopsis</taxon>
    </lineage>
</organism>
<feature type="compositionally biased region" description="Low complexity" evidence="1">
    <location>
        <begin position="165"/>
        <end position="186"/>
    </location>
</feature>
<accession>A0ABR9UQJ0</accession>
<evidence type="ECO:0000313" key="4">
    <source>
        <dbReference type="Proteomes" id="UP000651156"/>
    </source>
</evidence>
<keyword evidence="2" id="KW-1133">Transmembrane helix</keyword>
<feature type="transmembrane region" description="Helical" evidence="2">
    <location>
        <begin position="59"/>
        <end position="78"/>
    </location>
</feature>
<dbReference type="Proteomes" id="UP000651156">
    <property type="component" value="Unassembled WGS sequence"/>
</dbReference>
<reference evidence="3 4" key="1">
    <citation type="submission" date="2020-10" db="EMBL/GenBank/DDBJ databases">
        <authorList>
            <person name="Castelo-Branco R."/>
            <person name="Eusebio N."/>
            <person name="Adriana R."/>
            <person name="Vieira A."/>
            <person name="Brugerolle De Fraissinette N."/>
            <person name="Rezende De Castro R."/>
            <person name="Schneider M.P."/>
            <person name="Vasconcelos V."/>
            <person name="Leao P.N."/>
        </authorList>
    </citation>
    <scope>NUCLEOTIDE SEQUENCE [LARGE SCALE GENOMIC DNA]</scope>
    <source>
        <strain evidence="3 4">LEGE 06123</strain>
    </source>
</reference>
<dbReference type="InterPro" id="IPR010004">
    <property type="entry name" value="Uncharacterised_Ycf66"/>
</dbReference>
<keyword evidence="2" id="KW-0472">Membrane</keyword>
<proteinExistence type="predicted"/>
<keyword evidence="2" id="KW-0812">Transmembrane</keyword>
<feature type="transmembrane region" description="Helical" evidence="2">
    <location>
        <begin position="6"/>
        <end position="24"/>
    </location>
</feature>
<sequence length="273" mass="29135">MLAYILALAVGFFSLAIYMTAFFFPEVHRKGDFIWSGVGLFYALVLWVCSGRITGGVLLGQVAGVALLGWSVTQTLLLRRQLTPHLLQTAAPSAEEVKNTVQEKVSKSSFFSKLSQLTKRGSNSAATAKDRLQQLSKQAQSSETATSSIPATSTNNSIEIIDNRSSTPATSTSTESTIETVSEVSPDAPTEEPQIAESTAASVTESIPDASEEVEDTLIVDATATETISESDELVRPNPPEPELIDAALKDAEEKHQEAAPPEPEAPENPSPS</sequence>
<dbReference type="RefSeq" id="WP_193931513.1">
    <property type="nucleotide sequence ID" value="NZ_CAWPMZ010000033.1"/>
</dbReference>
<evidence type="ECO:0000256" key="2">
    <source>
        <dbReference type="SAM" id="Phobius"/>
    </source>
</evidence>
<feature type="compositionally biased region" description="Basic and acidic residues" evidence="1">
    <location>
        <begin position="248"/>
        <end position="258"/>
    </location>
</feature>
<name>A0ABR9UQJ0_9CHRO</name>
<dbReference type="EMBL" id="JADEWN010000015">
    <property type="protein sequence ID" value="MBE9190318.1"/>
    <property type="molecule type" value="Genomic_DNA"/>
</dbReference>
<feature type="compositionally biased region" description="Polar residues" evidence="1">
    <location>
        <begin position="196"/>
        <end position="205"/>
    </location>
</feature>
<keyword evidence="4" id="KW-1185">Reference proteome</keyword>